<dbReference type="SUPFAM" id="SSF48452">
    <property type="entry name" value="TPR-like"/>
    <property type="match status" value="1"/>
</dbReference>
<proteinExistence type="predicted"/>
<dbReference type="Gene3D" id="1.25.40.10">
    <property type="entry name" value="Tetratricopeptide repeat domain"/>
    <property type="match status" value="1"/>
</dbReference>
<dbReference type="PANTHER" id="PTHR45081">
    <property type="entry name" value="EF HAND FAMILY PROTEIN, PUTATIVE, EXPRESSED-RELATED"/>
    <property type="match status" value="1"/>
</dbReference>
<organism evidence="2 3">
    <name type="scientific">Azospirillum oleiclasticum</name>
    <dbReference type="NCBI Taxonomy" id="2735135"/>
    <lineage>
        <taxon>Bacteria</taxon>
        <taxon>Pseudomonadati</taxon>
        <taxon>Pseudomonadota</taxon>
        <taxon>Alphaproteobacteria</taxon>
        <taxon>Rhodospirillales</taxon>
        <taxon>Azospirillaceae</taxon>
        <taxon>Azospirillum</taxon>
    </lineage>
</organism>
<name>A0ABX2THT2_9PROT</name>
<evidence type="ECO:0000256" key="1">
    <source>
        <dbReference type="PROSITE-ProRule" id="PRU00339"/>
    </source>
</evidence>
<dbReference type="PROSITE" id="PS50005">
    <property type="entry name" value="TPR"/>
    <property type="match status" value="1"/>
</dbReference>
<dbReference type="Proteomes" id="UP000584642">
    <property type="component" value="Unassembled WGS sequence"/>
</dbReference>
<protein>
    <submittedName>
        <fullName evidence="2">Tetratricopeptide repeat protein</fullName>
    </submittedName>
</protein>
<accession>A0ABX2THT2</accession>
<dbReference type="SUPFAM" id="SSF53756">
    <property type="entry name" value="UDP-Glycosyltransferase/glycogen phosphorylase"/>
    <property type="match status" value="1"/>
</dbReference>
<keyword evidence="1" id="KW-0802">TPR repeat</keyword>
<dbReference type="RefSeq" id="WP_180285683.1">
    <property type="nucleotide sequence ID" value="NZ_JABFDB010000032.1"/>
</dbReference>
<comment type="caution">
    <text evidence="2">The sequence shown here is derived from an EMBL/GenBank/DDBJ whole genome shotgun (WGS) entry which is preliminary data.</text>
</comment>
<sequence length="480" mass="51750">MGTELTPLDAAVNLHMAGRLDAAGAAYRRLLADDPAQPTALHLLGVVAAQAGDGPTAVRRLTRARLLAPGSAAVLAHLAGALRLAGRVEAAPPILRAALVLDPAQGDAADSLGAVLHTLADHAGAYGWLTRAHRLRPDRAETVVNLGTVLRDARHFPQAESCFAAVLRVRPDHAEAHLALAVSRLVQGDLERGFAELEWRWKRFAAPRWDGTPLEGRRILLHTEQGFGDSIQFARYAPLVAARGGRVLLEVHPHLTRLFDGLWPGVTVVRHGDPLPEHDTHCPLMSLPAAFGTTLDRMPPADAYLRADPAEVARWSGRLPVGPGLRVGLVWAGNPRHVNDHNRSLPVSRLAPLLSVPGIRFLSLQTGEARAALPAGVTDLIDGVRDFADTAAILAGLDLLVTVDTAVAHVAGALGRPCWLLLPYAPDWRWLLDRTDSPWYRSLRLFRQDRPGDWDTAMESVAAALRAMAARQEATRGNGR</sequence>
<reference evidence="2 3" key="1">
    <citation type="submission" date="2020-05" db="EMBL/GenBank/DDBJ databases">
        <title>Azospirillum oleiclasticum sp. nov, a nitrogen-fixing and heavy crude oil-emulsifying bacterium isolated from the crude oil of Yumen Oilfield.</title>
        <authorList>
            <person name="Wu D."/>
            <person name="Cai M."/>
            <person name="Zhang X."/>
        </authorList>
    </citation>
    <scope>NUCLEOTIDE SEQUENCE [LARGE SCALE GENOMIC DNA]</scope>
    <source>
        <strain evidence="2 3">ROY-1-1-2</strain>
    </source>
</reference>
<dbReference type="InterPro" id="IPR019734">
    <property type="entry name" value="TPR_rpt"/>
</dbReference>
<dbReference type="EMBL" id="JABFDB010000032">
    <property type="protein sequence ID" value="NYZ23912.1"/>
    <property type="molecule type" value="Genomic_DNA"/>
</dbReference>
<dbReference type="Pfam" id="PF13432">
    <property type="entry name" value="TPR_16"/>
    <property type="match status" value="2"/>
</dbReference>
<evidence type="ECO:0000313" key="3">
    <source>
        <dbReference type="Proteomes" id="UP000584642"/>
    </source>
</evidence>
<dbReference type="SMART" id="SM00028">
    <property type="entry name" value="TPR"/>
    <property type="match status" value="4"/>
</dbReference>
<dbReference type="PANTHER" id="PTHR45081:SF1">
    <property type="entry name" value="EF HAND FAMILY PROTEIN, PUTATIVE, EXPRESSED-RELATED"/>
    <property type="match status" value="1"/>
</dbReference>
<dbReference type="Gene3D" id="3.40.50.2000">
    <property type="entry name" value="Glycogen Phosphorylase B"/>
    <property type="match status" value="1"/>
</dbReference>
<evidence type="ECO:0000313" key="2">
    <source>
        <dbReference type="EMBL" id="NYZ23912.1"/>
    </source>
</evidence>
<feature type="repeat" description="TPR" evidence="1">
    <location>
        <begin position="140"/>
        <end position="173"/>
    </location>
</feature>
<dbReference type="InterPro" id="IPR011990">
    <property type="entry name" value="TPR-like_helical_dom_sf"/>
</dbReference>
<keyword evidence="3" id="KW-1185">Reference proteome</keyword>
<gene>
    <name evidence="2" type="ORF">HND93_29775</name>
</gene>